<dbReference type="PANTHER" id="PTHR35005:SF1">
    <property type="entry name" value="2-AMINO-5-FORMYLAMINO-6-RIBOSYLAMINOPYRIMIDIN-4(3H)-ONE 5'-MONOPHOSPHATE DEFORMYLASE"/>
    <property type="match status" value="1"/>
</dbReference>
<comment type="similarity">
    <text evidence="5">Belongs to the creatininase superfamily.</text>
</comment>
<dbReference type="InterPro" id="IPR003785">
    <property type="entry name" value="Creatininase/forma_Hydrolase"/>
</dbReference>
<keyword evidence="2" id="KW-0479">Metal-binding</keyword>
<evidence type="ECO:0000256" key="4">
    <source>
        <dbReference type="ARBA" id="ARBA00022833"/>
    </source>
</evidence>
<dbReference type="RefSeq" id="WP_190925514.1">
    <property type="nucleotide sequence ID" value="NZ_JACXJA010000006.1"/>
</dbReference>
<dbReference type="GO" id="GO:0009231">
    <property type="term" value="P:riboflavin biosynthetic process"/>
    <property type="evidence" value="ECO:0007669"/>
    <property type="project" value="TreeGrafter"/>
</dbReference>
<name>A0A927C8I8_9BACL</name>
<dbReference type="InterPro" id="IPR024087">
    <property type="entry name" value="Creatininase-like_sf"/>
</dbReference>
<evidence type="ECO:0000313" key="6">
    <source>
        <dbReference type="EMBL" id="MBD2861461.1"/>
    </source>
</evidence>
<dbReference type="AlphaFoldDB" id="A0A927C8I8"/>
<gene>
    <name evidence="6" type="ORF">IDH45_05595</name>
</gene>
<reference evidence="6" key="1">
    <citation type="submission" date="2020-09" db="EMBL/GenBank/DDBJ databases">
        <title>A novel bacterium of genus Paenibacillus, isolated from South China Sea.</title>
        <authorList>
            <person name="Huang H."/>
            <person name="Mo K."/>
            <person name="Hu Y."/>
        </authorList>
    </citation>
    <scope>NUCLEOTIDE SEQUENCE</scope>
    <source>
        <strain evidence="6">IB182363</strain>
    </source>
</reference>
<keyword evidence="3" id="KW-0378">Hydrolase</keyword>
<dbReference type="PANTHER" id="PTHR35005">
    <property type="entry name" value="3-DEHYDRO-SCYLLO-INOSOSE HYDROLASE"/>
    <property type="match status" value="1"/>
</dbReference>
<proteinExistence type="inferred from homology"/>
<dbReference type="SUPFAM" id="SSF102215">
    <property type="entry name" value="Creatininase"/>
    <property type="match status" value="1"/>
</dbReference>
<accession>A0A927C8I8</accession>
<dbReference type="GO" id="GO:0046872">
    <property type="term" value="F:metal ion binding"/>
    <property type="evidence" value="ECO:0007669"/>
    <property type="project" value="UniProtKB-KW"/>
</dbReference>
<evidence type="ECO:0000256" key="5">
    <source>
        <dbReference type="ARBA" id="ARBA00024029"/>
    </source>
</evidence>
<organism evidence="6 7">
    <name type="scientific">Paenibacillus oceani</name>
    <dbReference type="NCBI Taxonomy" id="2772510"/>
    <lineage>
        <taxon>Bacteria</taxon>
        <taxon>Bacillati</taxon>
        <taxon>Bacillota</taxon>
        <taxon>Bacilli</taxon>
        <taxon>Bacillales</taxon>
        <taxon>Paenibacillaceae</taxon>
        <taxon>Paenibacillus</taxon>
    </lineage>
</organism>
<protein>
    <submittedName>
        <fullName evidence="6">Creatininase family protein</fullName>
    </submittedName>
</protein>
<evidence type="ECO:0000256" key="3">
    <source>
        <dbReference type="ARBA" id="ARBA00022801"/>
    </source>
</evidence>
<dbReference type="GO" id="GO:0016811">
    <property type="term" value="F:hydrolase activity, acting on carbon-nitrogen (but not peptide) bonds, in linear amides"/>
    <property type="evidence" value="ECO:0007669"/>
    <property type="project" value="TreeGrafter"/>
</dbReference>
<evidence type="ECO:0000256" key="2">
    <source>
        <dbReference type="ARBA" id="ARBA00022723"/>
    </source>
</evidence>
<comment type="cofactor">
    <cofactor evidence="1">
        <name>Zn(2+)</name>
        <dbReference type="ChEBI" id="CHEBI:29105"/>
    </cofactor>
</comment>
<dbReference type="Pfam" id="PF02633">
    <property type="entry name" value="Creatininase"/>
    <property type="match status" value="1"/>
</dbReference>
<evidence type="ECO:0000256" key="1">
    <source>
        <dbReference type="ARBA" id="ARBA00001947"/>
    </source>
</evidence>
<sequence>MIKFKNSEVFAFMLTIFNNKCDFQRADCRVAVLPIGAVEQHGSHLPVGTDTFISSELARRIAGELDAYLLPAIPIACSIEHRLTKGTVYMKAATLAALIKDIAESLQFSGFRKLYLVNGHGGNWIIKPTIRELNRELQELDVILVSTQLARSRIQEVMEYGVPPDIHAGETETSLMLHLHRESVGAIQVPPDRTFYPQDYMDYFDAAQLSEDGYWGYPERATAEKGKKWLDILVEVALEYIRHIEETRQKLNHCTDAEPEDH</sequence>
<dbReference type="EMBL" id="JACXJA010000006">
    <property type="protein sequence ID" value="MBD2861461.1"/>
    <property type="molecule type" value="Genomic_DNA"/>
</dbReference>
<dbReference type="Gene3D" id="3.40.50.10310">
    <property type="entry name" value="Creatininase"/>
    <property type="match status" value="1"/>
</dbReference>
<keyword evidence="4" id="KW-0862">Zinc</keyword>
<dbReference type="Proteomes" id="UP000639396">
    <property type="component" value="Unassembled WGS sequence"/>
</dbReference>
<comment type="caution">
    <text evidence="6">The sequence shown here is derived from an EMBL/GenBank/DDBJ whole genome shotgun (WGS) entry which is preliminary data.</text>
</comment>
<keyword evidence="7" id="KW-1185">Reference proteome</keyword>
<evidence type="ECO:0000313" key="7">
    <source>
        <dbReference type="Proteomes" id="UP000639396"/>
    </source>
</evidence>